<name>A0A844YYL2_9SPHN</name>
<dbReference type="InterPro" id="IPR002145">
    <property type="entry name" value="CopG"/>
</dbReference>
<dbReference type="Gene3D" id="1.10.1220.10">
    <property type="entry name" value="Met repressor-like"/>
    <property type="match status" value="1"/>
</dbReference>
<reference evidence="2 3" key="1">
    <citation type="submission" date="2019-12" db="EMBL/GenBank/DDBJ databases">
        <title>Genomic-based taxomic classification of the family Erythrobacteraceae.</title>
        <authorList>
            <person name="Xu L."/>
        </authorList>
    </citation>
    <scope>NUCLEOTIDE SEQUENCE [LARGE SCALE GENOMIC DNA]</scope>
    <source>
        <strain evidence="2 3">M0322</strain>
    </source>
</reference>
<dbReference type="InterPro" id="IPR010985">
    <property type="entry name" value="Ribbon_hlx_hlx"/>
</dbReference>
<dbReference type="OrthoDB" id="9806368at2"/>
<comment type="caution">
    <text evidence="2">The sequence shown here is derived from an EMBL/GenBank/DDBJ whole genome shotgun (WGS) entry which is preliminary data.</text>
</comment>
<dbReference type="Proteomes" id="UP000466966">
    <property type="component" value="Unassembled WGS sequence"/>
</dbReference>
<gene>
    <name evidence="2" type="ORF">GRI99_10425</name>
</gene>
<dbReference type="AlphaFoldDB" id="A0A844YYL2"/>
<dbReference type="InterPro" id="IPR013321">
    <property type="entry name" value="Arc_rbn_hlx_hlx"/>
</dbReference>
<keyword evidence="3" id="KW-1185">Reference proteome</keyword>
<feature type="domain" description="Ribbon-helix-helix protein CopG" evidence="1">
    <location>
        <begin position="6"/>
        <end position="41"/>
    </location>
</feature>
<protein>
    <submittedName>
        <fullName evidence="2">Ribbon-helix-helix protein, CopG family</fullName>
    </submittedName>
</protein>
<organism evidence="2 3">
    <name type="scientific">Alteraurantiacibacter buctensis</name>
    <dbReference type="NCBI Taxonomy" id="1503981"/>
    <lineage>
        <taxon>Bacteria</taxon>
        <taxon>Pseudomonadati</taxon>
        <taxon>Pseudomonadota</taxon>
        <taxon>Alphaproteobacteria</taxon>
        <taxon>Sphingomonadales</taxon>
        <taxon>Erythrobacteraceae</taxon>
        <taxon>Alteraurantiacibacter</taxon>
    </lineage>
</organism>
<dbReference type="SUPFAM" id="SSF47598">
    <property type="entry name" value="Ribbon-helix-helix"/>
    <property type="match status" value="1"/>
</dbReference>
<evidence type="ECO:0000313" key="3">
    <source>
        <dbReference type="Proteomes" id="UP000466966"/>
    </source>
</evidence>
<sequence length="90" mass="10056">MARFLVDIPEEDLARLDALAKAEGKSRAAILREAVADYIAAESKQGFEKYFGLWERHGSTVDGLTYEEQMRSEWPDAPVLATPKTKRTAA</sequence>
<accession>A0A844YYL2</accession>
<evidence type="ECO:0000313" key="2">
    <source>
        <dbReference type="EMBL" id="MXO72050.1"/>
    </source>
</evidence>
<evidence type="ECO:0000259" key="1">
    <source>
        <dbReference type="Pfam" id="PF01402"/>
    </source>
</evidence>
<proteinExistence type="predicted"/>
<dbReference type="GO" id="GO:0006355">
    <property type="term" value="P:regulation of DNA-templated transcription"/>
    <property type="evidence" value="ECO:0007669"/>
    <property type="project" value="InterPro"/>
</dbReference>
<dbReference type="RefSeq" id="WP_160771970.1">
    <property type="nucleotide sequence ID" value="NZ_WTYV01000003.1"/>
</dbReference>
<dbReference type="Pfam" id="PF01402">
    <property type="entry name" value="RHH_1"/>
    <property type="match status" value="1"/>
</dbReference>
<dbReference type="CDD" id="cd22233">
    <property type="entry name" value="RHH_CopAso-like"/>
    <property type="match status" value="1"/>
</dbReference>
<dbReference type="EMBL" id="WTYV01000003">
    <property type="protein sequence ID" value="MXO72050.1"/>
    <property type="molecule type" value="Genomic_DNA"/>
</dbReference>